<comment type="caution">
    <text evidence="1">The sequence shown here is derived from an EMBL/GenBank/DDBJ whole genome shotgun (WGS) entry which is preliminary data.</text>
</comment>
<dbReference type="EMBL" id="JBBKAI010000002">
    <property type="protein sequence ID" value="MEJ8661450.1"/>
    <property type="molecule type" value="Genomic_DNA"/>
</dbReference>
<reference evidence="1" key="1">
    <citation type="submission" date="2024-03" db="EMBL/GenBank/DDBJ databases">
        <title>Novel Streptomyces species of biotechnological and ecological value are a feature of Machair soil.</title>
        <authorList>
            <person name="Prole J.R."/>
            <person name="Goodfellow M."/>
            <person name="Allenby N."/>
            <person name="Ward A.C."/>
        </authorList>
    </citation>
    <scope>NUCLEOTIDE SEQUENCE</scope>
    <source>
        <strain evidence="1">MS1.AVA.4</strain>
    </source>
</reference>
<name>A0ACC6QSF6_9ACTN</name>
<proteinExistence type="predicted"/>
<evidence type="ECO:0000313" key="2">
    <source>
        <dbReference type="Proteomes" id="UP001375539"/>
    </source>
</evidence>
<keyword evidence="2" id="KW-1185">Reference proteome</keyword>
<protein>
    <submittedName>
        <fullName evidence="1">Uncharacterized protein</fullName>
    </submittedName>
</protein>
<sequence length="154" mass="16442">MTDSTRTTGPTGSTGPTGTTTKQAPATGGHGLLAAGLATFAAVILIIAGFLDLFRGIMAIAHDDLFVTTRGYVFRFDLTAWGWLHLIFGVLAIVAGFALFKAALWARILGIVLAGVLVIVNFLSLPYYPLWSLISIALYIAVIWALCVVRPDDF</sequence>
<dbReference type="Proteomes" id="UP001375539">
    <property type="component" value="Unassembled WGS sequence"/>
</dbReference>
<evidence type="ECO:0000313" key="1">
    <source>
        <dbReference type="EMBL" id="MEJ8661450.1"/>
    </source>
</evidence>
<accession>A0ACC6QSF6</accession>
<organism evidence="1 2">
    <name type="scientific">Streptomyces pratisoli</name>
    <dbReference type="NCBI Taxonomy" id="3139917"/>
    <lineage>
        <taxon>Bacteria</taxon>
        <taxon>Bacillati</taxon>
        <taxon>Actinomycetota</taxon>
        <taxon>Actinomycetes</taxon>
        <taxon>Kitasatosporales</taxon>
        <taxon>Streptomycetaceae</taxon>
        <taxon>Streptomyces</taxon>
    </lineage>
</organism>
<gene>
    <name evidence="1" type="ORF">WKI58_33920</name>
</gene>